<evidence type="ECO:0000256" key="4">
    <source>
        <dbReference type="ARBA" id="ARBA00022833"/>
    </source>
</evidence>
<dbReference type="InterPro" id="IPR057743">
    <property type="entry name" value="Zfn_VAL1-3_N"/>
</dbReference>
<dbReference type="Proteomes" id="UP000813463">
    <property type="component" value="Chromosome 6"/>
</dbReference>
<reference evidence="12" key="1">
    <citation type="journal article" date="2021" name="Nat. Commun.">
        <title>Genomic analyses provide insights into spinach domestication and the genetic basis of agronomic traits.</title>
        <authorList>
            <person name="Cai X."/>
            <person name="Sun X."/>
            <person name="Xu C."/>
            <person name="Sun H."/>
            <person name="Wang X."/>
            <person name="Ge C."/>
            <person name="Zhang Z."/>
            <person name="Wang Q."/>
            <person name="Fei Z."/>
            <person name="Jiao C."/>
            <person name="Wang Q."/>
        </authorList>
    </citation>
    <scope>NUCLEOTIDE SEQUENCE [LARGE SCALE GENOMIC DNA]</scope>
    <source>
        <strain evidence="12">cv. Varoflay</strain>
    </source>
</reference>
<evidence type="ECO:0000313" key="12">
    <source>
        <dbReference type="Proteomes" id="UP000813463"/>
    </source>
</evidence>
<evidence type="ECO:0000259" key="11">
    <source>
        <dbReference type="PROSITE" id="PS51050"/>
    </source>
</evidence>
<feature type="domain" description="TF-B3" evidence="10">
    <location>
        <begin position="329"/>
        <end position="430"/>
    </location>
</feature>
<feature type="compositionally biased region" description="Polar residues" evidence="9">
    <location>
        <begin position="249"/>
        <end position="259"/>
    </location>
</feature>
<name>A0A9R0IZF6_SPIOL</name>
<feature type="region of interest" description="Disordered" evidence="9">
    <location>
        <begin position="647"/>
        <end position="675"/>
    </location>
</feature>
<feature type="compositionally biased region" description="Basic and acidic residues" evidence="9">
    <location>
        <begin position="647"/>
        <end position="670"/>
    </location>
</feature>
<evidence type="ECO:0000256" key="8">
    <source>
        <dbReference type="ARBA" id="ARBA00023242"/>
    </source>
</evidence>
<dbReference type="RefSeq" id="XP_021858196.1">
    <property type="nucleotide sequence ID" value="XM_022002504.2"/>
</dbReference>
<evidence type="ECO:0000256" key="2">
    <source>
        <dbReference type="ARBA" id="ARBA00022723"/>
    </source>
</evidence>
<keyword evidence="6" id="KW-0238">DNA-binding</keyword>
<feature type="domain" description="CW-type" evidence="11">
    <location>
        <begin position="594"/>
        <end position="644"/>
    </location>
</feature>
<feature type="compositionally biased region" description="Polar residues" evidence="9">
    <location>
        <begin position="269"/>
        <end position="284"/>
    </location>
</feature>
<dbReference type="PROSITE" id="PS50863">
    <property type="entry name" value="B3"/>
    <property type="match status" value="1"/>
</dbReference>
<dbReference type="Pfam" id="PF25813">
    <property type="entry name" value="zf_VAL1_N"/>
    <property type="match status" value="1"/>
</dbReference>
<dbReference type="PANTHER" id="PTHR46245:SF3">
    <property type="entry name" value="B3 DOMAIN-CONTAINING TRANSCRIPTION REPRESSOR VAL1"/>
    <property type="match status" value="1"/>
</dbReference>
<dbReference type="GeneID" id="110797391"/>
<organism evidence="12 13">
    <name type="scientific">Spinacia oleracea</name>
    <name type="common">Spinach</name>
    <dbReference type="NCBI Taxonomy" id="3562"/>
    <lineage>
        <taxon>Eukaryota</taxon>
        <taxon>Viridiplantae</taxon>
        <taxon>Streptophyta</taxon>
        <taxon>Embryophyta</taxon>
        <taxon>Tracheophyta</taxon>
        <taxon>Spermatophyta</taxon>
        <taxon>Magnoliopsida</taxon>
        <taxon>eudicotyledons</taxon>
        <taxon>Gunneridae</taxon>
        <taxon>Pentapetalae</taxon>
        <taxon>Caryophyllales</taxon>
        <taxon>Chenopodiaceae</taxon>
        <taxon>Chenopodioideae</taxon>
        <taxon>Anserineae</taxon>
        <taxon>Spinacia</taxon>
    </lineage>
</organism>
<dbReference type="InterPro" id="IPR011124">
    <property type="entry name" value="Znf_CW"/>
</dbReference>
<evidence type="ECO:0000256" key="6">
    <source>
        <dbReference type="ARBA" id="ARBA00023125"/>
    </source>
</evidence>
<dbReference type="SUPFAM" id="SSF101936">
    <property type="entry name" value="DNA-binding pseudobarrel domain"/>
    <property type="match status" value="1"/>
</dbReference>
<evidence type="ECO:0000256" key="7">
    <source>
        <dbReference type="ARBA" id="ARBA00023163"/>
    </source>
</evidence>
<dbReference type="OrthoDB" id="757982at2759"/>
<accession>A0A9R0IZF6</accession>
<dbReference type="Gene3D" id="2.40.330.10">
    <property type="entry name" value="DNA-binding pseudobarrel domain"/>
    <property type="match status" value="1"/>
</dbReference>
<protein>
    <submittedName>
        <fullName evidence="13">B3 domain-containing transcription repressor VAL1</fullName>
    </submittedName>
</protein>
<dbReference type="SMART" id="SM01019">
    <property type="entry name" value="B3"/>
    <property type="match status" value="1"/>
</dbReference>
<dbReference type="GO" id="GO:0008270">
    <property type="term" value="F:zinc ion binding"/>
    <property type="evidence" value="ECO:0007669"/>
    <property type="project" value="UniProtKB-KW"/>
</dbReference>
<keyword evidence="3" id="KW-0863">Zinc-finger</keyword>
<evidence type="ECO:0000256" key="3">
    <source>
        <dbReference type="ARBA" id="ARBA00022771"/>
    </source>
</evidence>
<reference evidence="13" key="2">
    <citation type="submission" date="2025-08" db="UniProtKB">
        <authorList>
            <consortium name="RefSeq"/>
        </authorList>
    </citation>
    <scope>IDENTIFICATION</scope>
    <source>
        <tissue evidence="13">Leaf</tissue>
    </source>
</reference>
<proteinExistence type="predicted"/>
<gene>
    <name evidence="13" type="primary">LOC110797391</name>
</gene>
<dbReference type="GO" id="GO:0006355">
    <property type="term" value="P:regulation of DNA-templated transcription"/>
    <property type="evidence" value="ECO:0007669"/>
    <property type="project" value="UniProtKB-ARBA"/>
</dbReference>
<feature type="region of interest" description="Disordered" evidence="9">
    <location>
        <begin position="435"/>
        <end position="493"/>
    </location>
</feature>
<keyword evidence="5" id="KW-0805">Transcription regulation</keyword>
<dbReference type="InterPro" id="IPR015300">
    <property type="entry name" value="DNA-bd_pseudobarrel_sf"/>
</dbReference>
<evidence type="ECO:0000256" key="9">
    <source>
        <dbReference type="SAM" id="MobiDB-lite"/>
    </source>
</evidence>
<dbReference type="Gene3D" id="3.30.40.100">
    <property type="match status" value="1"/>
</dbReference>
<keyword evidence="12" id="KW-1185">Reference proteome</keyword>
<sequence>MGSRICMNTSCGAKTTVQWKKAWQLKSGEIADLCYNCGSAYEKRVYCDTYHAEETGWRECSLCNKRLHCGCCASVPLIDIQDFGGVWCISCAKSAVCHSVKRDVISGDAQNSGKVSNAGDLQNTPLSNKLETNVISNGNLFSLANIIEPNVSRFLPQSPPDLTNGPFGQIKPEAKTSSIGVAGLGFSKFSHSINGPTLCAPPKEDKPNTGVKDVQESHMPSLNISLRLPSETSSFGLTFSGGVEEGENSRSPLFQSGQRPRQILPKPPKTNTAKVSDASKSSFSPMRVARPPAEGRLRNQLLPRYWPRITDQELQKLSGDLKTTIVPLFEKILSASDASRIGRLVLPKACAEAYFPTINQSEGLPLKIQDIKGNEWTFQFRFWPNNNSRMYVLEGVTPCIQSMQLQAGDTVTFSRIDPGGKLVIGFRKASYTHEMQDPQTPSANPNGAAYGESCYPDVPDNLPARNDNFGPQSMGGAKDNQPSVLPEQSNLVNGNTVWGKSEKLKSMVKDDVLEQPKPSSDKKRMRNIGSKSKRFLLHNEDAMELRLTWEEAQDMLRPPPSVNPSIIMVEDFEFEEYSDPPVFGKKTFFTTRLSGGQDQWAQCDNCSKWRKLPTEALLPSKWTCSENFQDSARSSCSSPEVMIPKELDNVIRGSKDSKKRKGAESLEQRGEPSGLDALATAALGDNEEPSAGATTKHPRHRPGCTCIVCIQPPSGKGKHKPSCVCNVCLTVKRRFKTLMMRKKKRQCEREAEIAQQKSNEQQMKGPQLLKKASGNDVMSSKNHLEKVQAEEGESSSKGHIDLNCHPIREEDATAVDAQSSIGIMALAQAATTTPLDMYMKPNGLSDLLRKQPMETDSCLLQKACDYADKCLLNKEEGHVSVVKEQEQCKADGDGSSKKPALD</sequence>
<dbReference type="AlphaFoldDB" id="A0A9R0IZF6"/>
<dbReference type="GO" id="GO:0005634">
    <property type="term" value="C:nucleus"/>
    <property type="evidence" value="ECO:0007669"/>
    <property type="project" value="UniProtKB-SubCell"/>
</dbReference>
<dbReference type="CDD" id="cd10017">
    <property type="entry name" value="B3_DNA"/>
    <property type="match status" value="1"/>
</dbReference>
<dbReference type="Pfam" id="PF02362">
    <property type="entry name" value="B3"/>
    <property type="match status" value="1"/>
</dbReference>
<evidence type="ECO:0000256" key="1">
    <source>
        <dbReference type="ARBA" id="ARBA00004123"/>
    </source>
</evidence>
<evidence type="ECO:0000256" key="5">
    <source>
        <dbReference type="ARBA" id="ARBA00023015"/>
    </source>
</evidence>
<comment type="subcellular location">
    <subcellularLocation>
        <location evidence="1">Nucleus</location>
    </subcellularLocation>
</comment>
<evidence type="ECO:0000259" key="10">
    <source>
        <dbReference type="PROSITE" id="PS50863"/>
    </source>
</evidence>
<dbReference type="Pfam" id="PF07496">
    <property type="entry name" value="zf-CW"/>
    <property type="match status" value="1"/>
</dbReference>
<keyword evidence="8" id="KW-0539">Nucleus</keyword>
<dbReference type="GO" id="GO:0003677">
    <property type="term" value="F:DNA binding"/>
    <property type="evidence" value="ECO:0007669"/>
    <property type="project" value="UniProtKB-KW"/>
</dbReference>
<feature type="region of interest" description="Disordered" evidence="9">
    <location>
        <begin position="237"/>
        <end position="289"/>
    </location>
</feature>
<dbReference type="InterPro" id="IPR003340">
    <property type="entry name" value="B3_DNA-bd"/>
</dbReference>
<dbReference type="PROSITE" id="PS51050">
    <property type="entry name" value="ZF_CW"/>
    <property type="match status" value="1"/>
</dbReference>
<keyword evidence="4" id="KW-0862">Zinc</keyword>
<dbReference type="FunFam" id="2.40.330.10:FF:000006">
    <property type="entry name" value="B3 domain-containing transcription repressor VAL1"/>
    <property type="match status" value="1"/>
</dbReference>
<keyword evidence="7" id="KW-0804">Transcription</keyword>
<keyword evidence="2" id="KW-0479">Metal-binding</keyword>
<dbReference type="KEGG" id="soe:110797391"/>
<dbReference type="PANTHER" id="PTHR46245">
    <property type="entry name" value="B3 DOMAIN-CONTAINING PROTEIN OS07G0563300"/>
    <property type="match status" value="1"/>
</dbReference>
<feature type="compositionally biased region" description="Polar residues" evidence="9">
    <location>
        <begin position="480"/>
        <end position="493"/>
    </location>
</feature>
<evidence type="ECO:0000313" key="13">
    <source>
        <dbReference type="RefSeq" id="XP_021858196.1"/>
    </source>
</evidence>